<reference evidence="1 2" key="1">
    <citation type="submission" date="2020-08" db="EMBL/GenBank/DDBJ databases">
        <title>Sequencing the genomes of 1000 actinobacteria strains.</title>
        <authorList>
            <person name="Klenk H.-P."/>
        </authorList>
    </citation>
    <scope>NUCLEOTIDE SEQUENCE [LARGE SCALE GENOMIC DNA]</scope>
    <source>
        <strain evidence="1 2">DSM 44936</strain>
    </source>
</reference>
<evidence type="ECO:0000313" key="2">
    <source>
        <dbReference type="Proteomes" id="UP000555564"/>
    </source>
</evidence>
<gene>
    <name evidence="1" type="ORF">BJ992_002568</name>
</gene>
<evidence type="ECO:0000313" key="1">
    <source>
        <dbReference type="EMBL" id="MBB6473137.1"/>
    </source>
</evidence>
<dbReference type="RefSeq" id="WP_184980687.1">
    <property type="nucleotide sequence ID" value="NZ_BAAALO010000005.1"/>
</dbReference>
<dbReference type="AlphaFoldDB" id="A0A7X0IDA0"/>
<dbReference type="Gene3D" id="3.30.470.20">
    <property type="entry name" value="ATP-grasp fold, B domain"/>
    <property type="match status" value="1"/>
</dbReference>
<dbReference type="Proteomes" id="UP000555564">
    <property type="component" value="Unassembled WGS sequence"/>
</dbReference>
<dbReference type="EMBL" id="JACHIU010000001">
    <property type="protein sequence ID" value="MBB6473137.1"/>
    <property type="molecule type" value="Genomic_DNA"/>
</dbReference>
<organism evidence="1 2">
    <name type="scientific">Sphaerisporangium rubeum</name>
    <dbReference type="NCBI Taxonomy" id="321317"/>
    <lineage>
        <taxon>Bacteria</taxon>
        <taxon>Bacillati</taxon>
        <taxon>Actinomycetota</taxon>
        <taxon>Actinomycetes</taxon>
        <taxon>Streptosporangiales</taxon>
        <taxon>Streptosporangiaceae</taxon>
        <taxon>Sphaerisporangium</taxon>
    </lineage>
</organism>
<accession>A0A7X0IDA0</accession>
<sequence>MSWPSPSGGDPGVPEPCVVLADRAGRAEFAALQRTLTTLGVPSVRVESGASPSLSAVPGDGTLTLDGRLVTPTVVWARDLPRAPAADLAGRVRADSWHTLVGQLRALAPSALPGGAPGRLEQLAGAAREGVRTPRTVVTTDPGAAAAAMSGTHIVVKVLDEHFVETVPGLLVGVFPEVVPRRDAARWTPLDFPVIVQEHVRHDTELRVYHLGGAVHAYAVTKAAPDALWRDAASVRVVPVPPPPKVTDAVLRLAARFGLTYGAFDLLLDGEDVVFLEINVDGDWRWYESRAGDRAVSLAAARMVCALHLRAVPSAGLRPPLGVVDLLMLGSGNGPRGR</sequence>
<proteinExistence type="predicted"/>
<keyword evidence="2" id="KW-1185">Reference proteome</keyword>
<comment type="caution">
    <text evidence="1">The sequence shown here is derived from an EMBL/GenBank/DDBJ whole genome shotgun (WGS) entry which is preliminary data.</text>
</comment>
<evidence type="ECO:0008006" key="3">
    <source>
        <dbReference type="Google" id="ProtNLM"/>
    </source>
</evidence>
<protein>
    <recommendedName>
        <fullName evidence="3">ATP-grasp domain-containing protein</fullName>
    </recommendedName>
</protein>
<name>A0A7X0IDA0_9ACTN</name>
<dbReference type="SUPFAM" id="SSF56059">
    <property type="entry name" value="Glutathione synthetase ATP-binding domain-like"/>
    <property type="match status" value="1"/>
</dbReference>